<keyword evidence="1" id="KW-0853">WD repeat</keyword>
<reference evidence="3" key="1">
    <citation type="submission" date="2019-09" db="EMBL/GenBank/DDBJ databases">
        <title>Draft genome information of white flower Hibiscus syriacus.</title>
        <authorList>
            <person name="Kim Y.-M."/>
        </authorList>
    </citation>
    <scope>NUCLEOTIDE SEQUENCE [LARGE SCALE GENOMIC DNA]</scope>
    <source>
        <strain evidence="3">YM2019G1</strain>
    </source>
</reference>
<dbReference type="PANTHER" id="PTHR19862:SF14">
    <property type="entry name" value="WD REPEAT-CONTAINING PROTEIN 48"/>
    <property type="match status" value="1"/>
</dbReference>
<name>A0A6A3B5J8_HIBSY</name>
<dbReference type="Proteomes" id="UP000436088">
    <property type="component" value="Unassembled WGS sequence"/>
</dbReference>
<gene>
    <name evidence="3" type="ORF">F3Y22_tig00110287pilonHSYRG00003</name>
</gene>
<keyword evidence="4" id="KW-1185">Reference proteome</keyword>
<proteinExistence type="predicted"/>
<dbReference type="CDD" id="cd17041">
    <property type="entry name" value="Ubl_WDR48"/>
    <property type="match status" value="1"/>
</dbReference>
<dbReference type="GO" id="GO:0043130">
    <property type="term" value="F:ubiquitin binding"/>
    <property type="evidence" value="ECO:0007669"/>
    <property type="project" value="TreeGrafter"/>
</dbReference>
<accession>A0A6A3B5J8</accession>
<dbReference type="AlphaFoldDB" id="A0A6A3B5J8"/>
<dbReference type="InterPro" id="IPR021772">
    <property type="entry name" value="WDR48/Bun107"/>
</dbReference>
<evidence type="ECO:0000256" key="2">
    <source>
        <dbReference type="ARBA" id="ARBA00022737"/>
    </source>
</evidence>
<evidence type="ECO:0000313" key="4">
    <source>
        <dbReference type="Proteomes" id="UP000436088"/>
    </source>
</evidence>
<protein>
    <submittedName>
        <fullName evidence="3">Cysteine synthase-like</fullName>
    </submittedName>
</protein>
<dbReference type="EMBL" id="VEPZ02000911">
    <property type="protein sequence ID" value="KAE8711503.1"/>
    <property type="molecule type" value="Genomic_DNA"/>
</dbReference>
<dbReference type="Pfam" id="PF11816">
    <property type="entry name" value="DUF3337"/>
    <property type="match status" value="1"/>
</dbReference>
<dbReference type="InterPro" id="IPR051246">
    <property type="entry name" value="WDR48"/>
</dbReference>
<dbReference type="PANTHER" id="PTHR19862">
    <property type="entry name" value="WD REPEAT-CONTAINING PROTEIN 48"/>
    <property type="match status" value="1"/>
</dbReference>
<sequence>MMAILLYILDLSTRENILLCTKEHPISLLAFHDDNIWVATTDSSVDRRPAEGQNPQKVFQRGDSFLAGNLSFSRARVSLEGTAPVSYDEKKEQLFEMVTIPSWFTVDSPLGSLSVHLDTPQCFSAEMYSADLKITGKPEDDKINLGLETLKGLLAHWMAKRRQKLGLQTSANGNVLSGKVTTQRSLAHSRIEVDGNAETVPTVYPPFELSTVSPPSIITEGSQGGPWRKKITELYGTEDEKHFPWCSFHLHPCEGSAVQILTQGKLSAPRILRIQKVINYVKEKMVLDKPIDSLNTIGSFAPGIGGQLQHSSVGDGLLCSGLKPWKNPRHSIEILCNNQASHFHIKCGVLSPDTSLSTVRAYIWKKPEDLVLNYRVIQRRLVGRKGTLWGVPCTALEGNHEDFSKFPRQCKVEALSISFKSDHRTWEWNIKLVELCHFPAGSRSGVA</sequence>
<comment type="caution">
    <text evidence="3">The sequence shown here is derived from an EMBL/GenBank/DDBJ whole genome shotgun (WGS) entry which is preliminary data.</text>
</comment>
<evidence type="ECO:0000256" key="1">
    <source>
        <dbReference type="ARBA" id="ARBA00022574"/>
    </source>
</evidence>
<organism evidence="3 4">
    <name type="scientific">Hibiscus syriacus</name>
    <name type="common">Rose of Sharon</name>
    <dbReference type="NCBI Taxonomy" id="106335"/>
    <lineage>
        <taxon>Eukaryota</taxon>
        <taxon>Viridiplantae</taxon>
        <taxon>Streptophyta</taxon>
        <taxon>Embryophyta</taxon>
        <taxon>Tracheophyta</taxon>
        <taxon>Spermatophyta</taxon>
        <taxon>Magnoliopsida</taxon>
        <taxon>eudicotyledons</taxon>
        <taxon>Gunneridae</taxon>
        <taxon>Pentapetalae</taxon>
        <taxon>rosids</taxon>
        <taxon>malvids</taxon>
        <taxon>Malvales</taxon>
        <taxon>Malvaceae</taxon>
        <taxon>Malvoideae</taxon>
        <taxon>Hibiscus</taxon>
    </lineage>
</organism>
<evidence type="ECO:0000313" key="3">
    <source>
        <dbReference type="EMBL" id="KAE8711503.1"/>
    </source>
</evidence>
<keyword evidence="2" id="KW-0677">Repeat</keyword>
<dbReference type="GO" id="GO:0000724">
    <property type="term" value="P:double-strand break repair via homologous recombination"/>
    <property type="evidence" value="ECO:0007669"/>
    <property type="project" value="TreeGrafter"/>
</dbReference>